<dbReference type="SUPFAM" id="SSF57850">
    <property type="entry name" value="RING/U-box"/>
    <property type="match status" value="2"/>
</dbReference>
<dbReference type="RefSeq" id="XP_016763961.1">
    <property type="nucleotide sequence ID" value="XM_016904414.1"/>
</dbReference>
<dbReference type="OrthoDB" id="1431934at2759"/>
<keyword evidence="3" id="KW-1185">Reference proteome</keyword>
<evidence type="ECO:0008006" key="4">
    <source>
        <dbReference type="Google" id="ProtNLM"/>
    </source>
</evidence>
<dbReference type="AlphaFoldDB" id="M3DCT9"/>
<dbReference type="Gene3D" id="1.20.120.1750">
    <property type="match status" value="1"/>
</dbReference>
<accession>M3DCT9</accession>
<dbReference type="GeneID" id="27901551"/>
<organism evidence="2 3">
    <name type="scientific">Sphaerulina musiva (strain SO2202)</name>
    <name type="common">Poplar stem canker fungus</name>
    <name type="synonym">Septoria musiva</name>
    <dbReference type="NCBI Taxonomy" id="692275"/>
    <lineage>
        <taxon>Eukaryota</taxon>
        <taxon>Fungi</taxon>
        <taxon>Dikarya</taxon>
        <taxon>Ascomycota</taxon>
        <taxon>Pezizomycotina</taxon>
        <taxon>Dothideomycetes</taxon>
        <taxon>Dothideomycetidae</taxon>
        <taxon>Mycosphaerellales</taxon>
        <taxon>Mycosphaerellaceae</taxon>
        <taxon>Sphaerulina</taxon>
    </lineage>
</organism>
<reference evidence="2 3" key="1">
    <citation type="journal article" date="2012" name="PLoS Pathog.">
        <title>Diverse lifestyles and strategies of plant pathogenesis encoded in the genomes of eighteen Dothideomycetes fungi.</title>
        <authorList>
            <person name="Ohm R.A."/>
            <person name="Feau N."/>
            <person name="Henrissat B."/>
            <person name="Schoch C.L."/>
            <person name="Horwitz B.A."/>
            <person name="Barry K.W."/>
            <person name="Condon B.J."/>
            <person name="Copeland A.C."/>
            <person name="Dhillon B."/>
            <person name="Glaser F."/>
            <person name="Hesse C.N."/>
            <person name="Kosti I."/>
            <person name="LaButti K."/>
            <person name="Lindquist E.A."/>
            <person name="Lucas S."/>
            <person name="Salamov A.A."/>
            <person name="Bradshaw R.E."/>
            <person name="Ciuffetti L."/>
            <person name="Hamelin R.C."/>
            <person name="Kema G.H.J."/>
            <person name="Lawrence C."/>
            <person name="Scott J.A."/>
            <person name="Spatafora J.W."/>
            <person name="Turgeon B.G."/>
            <person name="de Wit P.J.G.M."/>
            <person name="Zhong S."/>
            <person name="Goodwin S.B."/>
            <person name="Grigoriev I.V."/>
        </authorList>
    </citation>
    <scope>NUCLEOTIDE SEQUENCE [LARGE SCALE GENOMIC DNA]</scope>
    <source>
        <strain evidence="2 3">SO2202</strain>
    </source>
</reference>
<name>M3DCT9_SPHMS</name>
<feature type="compositionally biased region" description="Polar residues" evidence="1">
    <location>
        <begin position="1"/>
        <end position="12"/>
    </location>
</feature>
<gene>
    <name evidence="2" type="ORF">SEPMUDRAFT_147613</name>
</gene>
<evidence type="ECO:0000256" key="1">
    <source>
        <dbReference type="SAM" id="MobiDB-lite"/>
    </source>
</evidence>
<dbReference type="HOGENOM" id="CLU_1262214_0_0_1"/>
<dbReference type="Proteomes" id="UP000016931">
    <property type="component" value="Unassembled WGS sequence"/>
</dbReference>
<sequence length="219" mass="25193">MASTSGEGANQTNEEEEEKNEKNEKKKFRLKDLVAYWPKLFPHRPRRECEICCERKLHKAFSHHKYIPYECRPHLQTFCLSCIRSSLSAQLDTKPVLAMGCPQCAVPWNWEYSILLLGYKDRKKYRRLNLLAQGRVFVPAPKDMPEAATLDFLLDTGVRLCPWCQFPFCKEGGCDHMSCSKCAQAFTLSYAPVLGDEHGRRARPPLCDVRVHVNGLEDD</sequence>
<proteinExistence type="predicted"/>
<feature type="region of interest" description="Disordered" evidence="1">
    <location>
        <begin position="1"/>
        <end position="24"/>
    </location>
</feature>
<evidence type="ECO:0000313" key="3">
    <source>
        <dbReference type="Proteomes" id="UP000016931"/>
    </source>
</evidence>
<evidence type="ECO:0000313" key="2">
    <source>
        <dbReference type="EMBL" id="EMF15840.1"/>
    </source>
</evidence>
<protein>
    <recommendedName>
        <fullName evidence="4">RING-type domain-containing protein</fullName>
    </recommendedName>
</protein>
<dbReference type="EMBL" id="KB456261">
    <property type="protein sequence ID" value="EMF15840.1"/>
    <property type="molecule type" value="Genomic_DNA"/>
</dbReference>